<dbReference type="PANTHER" id="PTHR34471">
    <property type="entry name" value="ARGININE REPRESSOR"/>
    <property type="match status" value="1"/>
</dbReference>
<reference evidence="10" key="1">
    <citation type="submission" date="2020-05" db="EMBL/GenBank/DDBJ databases">
        <authorList>
            <person name="Chiriac C."/>
            <person name="Salcher M."/>
            <person name="Ghai R."/>
            <person name="Kavagutti S V."/>
        </authorList>
    </citation>
    <scope>NUCLEOTIDE SEQUENCE</scope>
</reference>
<feature type="domain" description="Arginine repressor C-terminal" evidence="8">
    <location>
        <begin position="86"/>
        <end position="151"/>
    </location>
</feature>
<dbReference type="GO" id="GO:0003677">
    <property type="term" value="F:DNA binding"/>
    <property type="evidence" value="ECO:0007669"/>
    <property type="project" value="UniProtKB-KW"/>
</dbReference>
<dbReference type="Pfam" id="PF01316">
    <property type="entry name" value="Arg_repressor"/>
    <property type="match status" value="1"/>
</dbReference>
<proteinExistence type="inferred from homology"/>
<dbReference type="GO" id="GO:0006525">
    <property type="term" value="P:arginine metabolic process"/>
    <property type="evidence" value="ECO:0007669"/>
    <property type="project" value="InterPro"/>
</dbReference>
<gene>
    <name evidence="9" type="ORF">UFOPK2171_00491</name>
    <name evidence="10" type="ORF">UFOPK2237_00593</name>
</gene>
<dbReference type="Gene3D" id="3.30.1360.40">
    <property type="match status" value="1"/>
</dbReference>
<dbReference type="HAMAP" id="MF_00173">
    <property type="entry name" value="Arg_repressor"/>
    <property type="match status" value="1"/>
</dbReference>
<keyword evidence="5" id="KW-0238">DNA-binding</keyword>
<evidence type="ECO:0000256" key="2">
    <source>
        <dbReference type="ARBA" id="ARBA00008316"/>
    </source>
</evidence>
<evidence type="ECO:0000313" key="10">
    <source>
        <dbReference type="EMBL" id="CAB4652252.1"/>
    </source>
</evidence>
<dbReference type="NCBIfam" id="TIGR01529">
    <property type="entry name" value="argR_whole"/>
    <property type="match status" value="1"/>
</dbReference>
<protein>
    <submittedName>
        <fullName evidence="10">Unannotated protein</fullName>
    </submittedName>
</protein>
<comment type="similarity">
    <text evidence="2">Belongs to the ArgR family.</text>
</comment>
<accession>A0A6J6KRX3</accession>
<evidence type="ECO:0000256" key="6">
    <source>
        <dbReference type="ARBA" id="ARBA00023163"/>
    </source>
</evidence>
<dbReference type="Pfam" id="PF02863">
    <property type="entry name" value="Arg_repressor_C"/>
    <property type="match status" value="1"/>
</dbReference>
<evidence type="ECO:0000259" key="7">
    <source>
        <dbReference type="Pfam" id="PF01316"/>
    </source>
</evidence>
<dbReference type="GO" id="GO:0003700">
    <property type="term" value="F:DNA-binding transcription factor activity"/>
    <property type="evidence" value="ECO:0007669"/>
    <property type="project" value="InterPro"/>
</dbReference>
<dbReference type="InterPro" id="IPR036390">
    <property type="entry name" value="WH_DNA-bd_sf"/>
</dbReference>
<dbReference type="Gene3D" id="1.10.10.10">
    <property type="entry name" value="Winged helix-like DNA-binding domain superfamily/Winged helix DNA-binding domain"/>
    <property type="match status" value="1"/>
</dbReference>
<evidence type="ECO:0000313" key="9">
    <source>
        <dbReference type="EMBL" id="CAB4647908.1"/>
    </source>
</evidence>
<dbReference type="SUPFAM" id="SSF46785">
    <property type="entry name" value="Winged helix' DNA-binding domain"/>
    <property type="match status" value="1"/>
</dbReference>
<evidence type="ECO:0000259" key="8">
    <source>
        <dbReference type="Pfam" id="PF02863"/>
    </source>
</evidence>
<dbReference type="InterPro" id="IPR020899">
    <property type="entry name" value="Arg_repress_C"/>
</dbReference>
<dbReference type="PANTHER" id="PTHR34471:SF1">
    <property type="entry name" value="ARGININE REPRESSOR"/>
    <property type="match status" value="1"/>
</dbReference>
<dbReference type="InterPro" id="IPR036251">
    <property type="entry name" value="Arg_repress_C_sf"/>
</dbReference>
<name>A0A6J6KRX3_9ZZZZ</name>
<keyword evidence="6" id="KW-0804">Transcription</keyword>
<keyword evidence="4" id="KW-0805">Transcription regulation</keyword>
<dbReference type="AlphaFoldDB" id="A0A6J6KRX3"/>
<dbReference type="InterPro" id="IPR001669">
    <property type="entry name" value="Arg_repress"/>
</dbReference>
<dbReference type="EMBL" id="CAEZWD010000044">
    <property type="protein sequence ID" value="CAB4647908.1"/>
    <property type="molecule type" value="Genomic_DNA"/>
</dbReference>
<dbReference type="GO" id="GO:0005737">
    <property type="term" value="C:cytoplasm"/>
    <property type="evidence" value="ECO:0007669"/>
    <property type="project" value="UniProtKB-SubCell"/>
</dbReference>
<evidence type="ECO:0000256" key="4">
    <source>
        <dbReference type="ARBA" id="ARBA00023015"/>
    </source>
</evidence>
<sequence>MTNRASRLALIQDIITTNDVSSQGEIVFLLARKGVTVTQATLSRDLEILGAVKIAKGASGLSYAIPDDGTGTPITKDASRLSRAMSELAASVDYSGNIVVVRTSPGAASYLASTIDRSGLDSIIGTVAGDDTVMLVTRDPAGGATVCQELQDLARA</sequence>
<dbReference type="PRINTS" id="PR01467">
    <property type="entry name" value="ARGREPRESSOR"/>
</dbReference>
<dbReference type="SUPFAM" id="SSF55252">
    <property type="entry name" value="C-terminal domain of arginine repressor"/>
    <property type="match status" value="1"/>
</dbReference>
<organism evidence="10">
    <name type="scientific">freshwater metagenome</name>
    <dbReference type="NCBI Taxonomy" id="449393"/>
    <lineage>
        <taxon>unclassified sequences</taxon>
        <taxon>metagenomes</taxon>
        <taxon>ecological metagenomes</taxon>
    </lineage>
</organism>
<keyword evidence="3" id="KW-0963">Cytoplasm</keyword>
<evidence type="ECO:0000256" key="3">
    <source>
        <dbReference type="ARBA" id="ARBA00022490"/>
    </source>
</evidence>
<evidence type="ECO:0000256" key="5">
    <source>
        <dbReference type="ARBA" id="ARBA00023125"/>
    </source>
</evidence>
<dbReference type="GO" id="GO:0051259">
    <property type="term" value="P:protein complex oligomerization"/>
    <property type="evidence" value="ECO:0007669"/>
    <property type="project" value="InterPro"/>
</dbReference>
<dbReference type="InterPro" id="IPR036388">
    <property type="entry name" value="WH-like_DNA-bd_sf"/>
</dbReference>
<feature type="domain" description="Arginine repressor DNA-binding" evidence="7">
    <location>
        <begin position="3"/>
        <end position="69"/>
    </location>
</feature>
<dbReference type="InterPro" id="IPR020900">
    <property type="entry name" value="Arg_repress_DNA-bd"/>
</dbReference>
<dbReference type="EMBL" id="CAEZWI010000056">
    <property type="protein sequence ID" value="CAB4652252.1"/>
    <property type="molecule type" value="Genomic_DNA"/>
</dbReference>
<evidence type="ECO:0000256" key="1">
    <source>
        <dbReference type="ARBA" id="ARBA00004496"/>
    </source>
</evidence>
<comment type="subcellular location">
    <subcellularLocation>
        <location evidence="1">Cytoplasm</location>
    </subcellularLocation>
</comment>
<dbReference type="GO" id="GO:0034618">
    <property type="term" value="F:arginine binding"/>
    <property type="evidence" value="ECO:0007669"/>
    <property type="project" value="InterPro"/>
</dbReference>